<proteinExistence type="inferred from homology"/>
<dbReference type="GO" id="GO:0005507">
    <property type="term" value="F:copper ion binding"/>
    <property type="evidence" value="ECO:0007669"/>
    <property type="project" value="InterPro"/>
</dbReference>
<evidence type="ECO:0000256" key="3">
    <source>
        <dbReference type="RuleBase" id="RU000393"/>
    </source>
</evidence>
<dbReference type="PROSITE" id="PS00332">
    <property type="entry name" value="SOD_CU_ZN_2"/>
    <property type="match status" value="1"/>
</dbReference>
<feature type="domain" description="Superoxide dismutase copper/zinc binding" evidence="4">
    <location>
        <begin position="60"/>
        <end position="191"/>
    </location>
</feature>
<dbReference type="EMBL" id="JDRX01000001">
    <property type="protein sequence ID" value="KGN03531.1"/>
    <property type="molecule type" value="Genomic_DNA"/>
</dbReference>
<dbReference type="EC" id="1.15.1.1" evidence="3"/>
<evidence type="ECO:0000313" key="6">
    <source>
        <dbReference type="Proteomes" id="UP000030016"/>
    </source>
</evidence>
<keyword evidence="3" id="KW-0186">Copper</keyword>
<dbReference type="SUPFAM" id="SSF49329">
    <property type="entry name" value="Cu,Zn superoxide dismutase-like"/>
    <property type="match status" value="1"/>
</dbReference>
<keyword evidence="3" id="KW-0862">Zinc</keyword>
<dbReference type="Gene3D" id="2.60.40.200">
    <property type="entry name" value="Superoxide dismutase, copper/zinc binding domain"/>
    <property type="match status" value="1"/>
</dbReference>
<dbReference type="InterPro" id="IPR001424">
    <property type="entry name" value="SOD_Cu_Zn_dom"/>
</dbReference>
<sequence length="195" mass="21836">MYFNFEYPYFNTFYTYPHTPYTNFYRNSSLDNLETNVERPNPNIAVSYIKGGPSYPNIRGIVSFVSVPRGSEVSVYVEGLPSYKPATKTTQPIGPFGFHIHSIGCCDIGNPNDPFTCASGHWNPDNQPHGNHAGDFPVLFSNHGMCKMSFFTDRFKPKDIIGLSVIIHESPDDYRSHPSGNSGKRIACGLIQNPF</sequence>
<keyword evidence="3" id="KW-0479">Metal-binding</keyword>
<keyword evidence="3" id="KW-0560">Oxidoreductase</keyword>
<name>A0AA89CQH4_CLONO</name>
<comment type="cofactor">
    <cofactor evidence="3">
        <name>Zn(2+)</name>
        <dbReference type="ChEBI" id="CHEBI:29105"/>
    </cofactor>
    <text evidence="3">Binds 1 zinc ion per subunit.</text>
</comment>
<dbReference type="PANTHER" id="PTHR10003">
    <property type="entry name" value="SUPEROXIDE DISMUTASE CU-ZN -RELATED"/>
    <property type="match status" value="1"/>
</dbReference>
<comment type="caution">
    <text evidence="5">The sequence shown here is derived from an EMBL/GenBank/DDBJ whole genome shotgun (WGS) entry which is preliminary data.</text>
</comment>
<dbReference type="RefSeq" id="WP_039248033.1">
    <property type="nucleotide sequence ID" value="NZ_JDRX01000001.1"/>
</dbReference>
<dbReference type="Pfam" id="PF00080">
    <property type="entry name" value="Sod_Cu"/>
    <property type="match status" value="1"/>
</dbReference>
<evidence type="ECO:0000313" key="5">
    <source>
        <dbReference type="EMBL" id="KGN03531.1"/>
    </source>
</evidence>
<organism evidence="5 6">
    <name type="scientific">Clostridium novyi A str. 4570</name>
    <dbReference type="NCBI Taxonomy" id="1444290"/>
    <lineage>
        <taxon>Bacteria</taxon>
        <taxon>Bacillati</taxon>
        <taxon>Bacillota</taxon>
        <taxon>Clostridia</taxon>
        <taxon>Eubacteriales</taxon>
        <taxon>Clostridiaceae</taxon>
        <taxon>Clostridium</taxon>
    </lineage>
</organism>
<evidence type="ECO:0000259" key="4">
    <source>
        <dbReference type="Pfam" id="PF00080"/>
    </source>
</evidence>
<dbReference type="Proteomes" id="UP000030016">
    <property type="component" value="Unassembled WGS sequence"/>
</dbReference>
<dbReference type="InterPro" id="IPR024134">
    <property type="entry name" value="SOD_Cu/Zn_/chaperone"/>
</dbReference>
<evidence type="ECO:0000256" key="2">
    <source>
        <dbReference type="ARBA" id="ARBA00024900"/>
    </source>
</evidence>
<dbReference type="GO" id="GO:0004784">
    <property type="term" value="F:superoxide dismutase activity"/>
    <property type="evidence" value="ECO:0007669"/>
    <property type="project" value="UniProtKB-EC"/>
</dbReference>
<dbReference type="InterPro" id="IPR018152">
    <property type="entry name" value="SOD_Cu/Zn_BS"/>
</dbReference>
<accession>A0AA89CQH4</accession>
<protein>
    <recommendedName>
        <fullName evidence="3">Superoxide dismutase [Cu-Zn]</fullName>
        <ecNumber evidence="3">1.15.1.1</ecNumber>
    </recommendedName>
</protein>
<dbReference type="InterPro" id="IPR036423">
    <property type="entry name" value="SOD-like_Cu/Zn_dom_sf"/>
</dbReference>
<comment type="similarity">
    <text evidence="1 3">Belongs to the Cu-Zn superoxide dismutase family.</text>
</comment>
<reference evidence="5 6" key="1">
    <citation type="submission" date="2014-01" db="EMBL/GenBank/DDBJ databases">
        <title>Plasmidome dynamics in the species complex Clostridium novyi sensu lato converts strains of independent lineages into distinctly different pathogens.</title>
        <authorList>
            <person name="Skarin H."/>
            <person name="Segerman B."/>
        </authorList>
    </citation>
    <scope>NUCLEOTIDE SEQUENCE [LARGE SCALE GENOMIC DNA]</scope>
    <source>
        <strain evidence="5 6">4570</strain>
    </source>
</reference>
<dbReference type="AlphaFoldDB" id="A0AA89CQH4"/>
<evidence type="ECO:0000256" key="1">
    <source>
        <dbReference type="ARBA" id="ARBA00010457"/>
    </source>
</evidence>
<comment type="catalytic activity">
    <reaction evidence="3">
        <text>2 superoxide + 2 H(+) = H2O2 + O2</text>
        <dbReference type="Rhea" id="RHEA:20696"/>
        <dbReference type="ChEBI" id="CHEBI:15378"/>
        <dbReference type="ChEBI" id="CHEBI:15379"/>
        <dbReference type="ChEBI" id="CHEBI:16240"/>
        <dbReference type="ChEBI" id="CHEBI:18421"/>
        <dbReference type="EC" id="1.15.1.1"/>
    </reaction>
</comment>
<gene>
    <name evidence="5" type="ORF">Z969_00750</name>
</gene>
<comment type="function">
    <text evidence="2">Destroys radicals which are normally produced within the cells and which are toxic to biological systems. May play a role in favoring mycobacterial survival in phagocytes.</text>
</comment>
<comment type="cofactor">
    <cofactor evidence="3">
        <name>Cu cation</name>
        <dbReference type="ChEBI" id="CHEBI:23378"/>
    </cofactor>
    <text evidence="3">Binds 1 copper ion per subunit.</text>
</comment>